<evidence type="ECO:0000256" key="1">
    <source>
        <dbReference type="SAM" id="Phobius"/>
    </source>
</evidence>
<dbReference type="Gene3D" id="6.10.340.10">
    <property type="match status" value="1"/>
</dbReference>
<comment type="caution">
    <text evidence="3">The sequence shown here is derived from an EMBL/GenBank/DDBJ whole genome shotgun (WGS) entry which is preliminary data.</text>
</comment>
<keyword evidence="1" id="KW-0812">Transmembrane</keyword>
<dbReference type="PANTHER" id="PTHR32089">
    <property type="entry name" value="METHYL-ACCEPTING CHEMOTAXIS PROTEIN MCPB"/>
    <property type="match status" value="1"/>
</dbReference>
<proteinExistence type="predicted"/>
<evidence type="ECO:0000259" key="2">
    <source>
        <dbReference type="PROSITE" id="PS50885"/>
    </source>
</evidence>
<dbReference type="InterPro" id="IPR021796">
    <property type="entry name" value="Tll0287-like_dom"/>
</dbReference>
<sequence>MLKLSKLNLGQKFTLMLLGVFLAGILMSGIALSKLLNYTAQAELTSKALMLMETMNSVRQYTVDEVRPELSERSEANFLPETVPSYSAHTVFSTLQSNSDYKDFFYKEAVLNPTVPKDKADQFEASLVSQFKQPNSRPDLEGFRDSPDGKLYYIARPIQIKQEACLTCHSTVERAPKSMVALYGDQGGFGWELNEIVGTQIISVPAARVFQKANRSLWITLGVFSGVFAIAILLVNLWLKRYVVRPINRMAATAEAVSTGDTQAEFVKWSDDEVGKLTDSFNRMRLSLQMAMQRLERHRRKRKGSSGAGS</sequence>
<feature type="transmembrane region" description="Helical" evidence="1">
    <location>
        <begin position="217"/>
        <end position="239"/>
    </location>
</feature>
<protein>
    <submittedName>
        <fullName evidence="3">DUF3365 domain-containing protein</fullName>
    </submittedName>
</protein>
<dbReference type="RefSeq" id="WP_193990057.1">
    <property type="nucleotide sequence ID" value="NZ_JADEXP010000004.1"/>
</dbReference>
<name>A0A928ZPJ3_LEPEC</name>
<dbReference type="CDD" id="cd06225">
    <property type="entry name" value="HAMP"/>
    <property type="match status" value="1"/>
</dbReference>
<dbReference type="Pfam" id="PF11845">
    <property type="entry name" value="Tll0287-like"/>
    <property type="match status" value="1"/>
</dbReference>
<evidence type="ECO:0000313" key="3">
    <source>
        <dbReference type="EMBL" id="MBE9065260.1"/>
    </source>
</evidence>
<evidence type="ECO:0000313" key="4">
    <source>
        <dbReference type="Proteomes" id="UP000615026"/>
    </source>
</evidence>
<dbReference type="InterPro" id="IPR003660">
    <property type="entry name" value="HAMP_dom"/>
</dbReference>
<keyword evidence="1" id="KW-1133">Transmembrane helix</keyword>
<dbReference type="AlphaFoldDB" id="A0A928ZPJ3"/>
<accession>A0A928ZPJ3</accession>
<reference evidence="3" key="1">
    <citation type="submission" date="2020-10" db="EMBL/GenBank/DDBJ databases">
        <authorList>
            <person name="Castelo-Branco R."/>
            <person name="Eusebio N."/>
            <person name="Adriana R."/>
            <person name="Vieira A."/>
            <person name="Brugerolle De Fraissinette N."/>
            <person name="Rezende De Castro R."/>
            <person name="Schneider M.P."/>
            <person name="Vasconcelos V."/>
            <person name="Leao P.N."/>
        </authorList>
    </citation>
    <scope>NUCLEOTIDE SEQUENCE</scope>
    <source>
        <strain evidence="3">LEGE 11479</strain>
    </source>
</reference>
<dbReference type="SMART" id="SM00304">
    <property type="entry name" value="HAMP"/>
    <property type="match status" value="1"/>
</dbReference>
<dbReference type="Proteomes" id="UP000615026">
    <property type="component" value="Unassembled WGS sequence"/>
</dbReference>
<keyword evidence="4" id="KW-1185">Reference proteome</keyword>
<dbReference type="PROSITE" id="PS50885">
    <property type="entry name" value="HAMP"/>
    <property type="match status" value="1"/>
</dbReference>
<organism evidence="3 4">
    <name type="scientific">Leptolyngbya cf. ectocarpi LEGE 11479</name>
    <dbReference type="NCBI Taxonomy" id="1828722"/>
    <lineage>
        <taxon>Bacteria</taxon>
        <taxon>Bacillati</taxon>
        <taxon>Cyanobacteriota</taxon>
        <taxon>Cyanophyceae</taxon>
        <taxon>Leptolyngbyales</taxon>
        <taxon>Leptolyngbyaceae</taxon>
        <taxon>Leptolyngbya group</taxon>
        <taxon>Leptolyngbya</taxon>
    </lineage>
</organism>
<dbReference type="GO" id="GO:0016020">
    <property type="term" value="C:membrane"/>
    <property type="evidence" value="ECO:0007669"/>
    <property type="project" value="InterPro"/>
</dbReference>
<dbReference type="PANTHER" id="PTHR32089:SF112">
    <property type="entry name" value="LYSOZYME-LIKE PROTEIN-RELATED"/>
    <property type="match status" value="1"/>
</dbReference>
<dbReference type="Pfam" id="PF00672">
    <property type="entry name" value="HAMP"/>
    <property type="match status" value="1"/>
</dbReference>
<dbReference type="EMBL" id="JADEXP010000004">
    <property type="protein sequence ID" value="MBE9065260.1"/>
    <property type="molecule type" value="Genomic_DNA"/>
</dbReference>
<gene>
    <name evidence="3" type="ORF">IQ260_01185</name>
</gene>
<dbReference type="GO" id="GO:0007165">
    <property type="term" value="P:signal transduction"/>
    <property type="evidence" value="ECO:0007669"/>
    <property type="project" value="InterPro"/>
</dbReference>
<keyword evidence="1" id="KW-0472">Membrane</keyword>
<dbReference type="SUPFAM" id="SSF158472">
    <property type="entry name" value="HAMP domain-like"/>
    <property type="match status" value="1"/>
</dbReference>
<feature type="domain" description="HAMP" evidence="2">
    <location>
        <begin position="241"/>
        <end position="293"/>
    </location>
</feature>